<name>A0ABR5IZJ6_9ACTN</name>
<sequence length="141" mass="14767">IVSGPLVGLALSQQDTGGHSTAGMAQQMYDDGQKYSAVDPATKAEASVSLQSRPWGTHVALKLGNVKGPLKCDLIAVGKDGEEETVTTWSVPEGGYGVPGGSAKWNKEPLYTHGGAAMDRDDIARFDVRTLDGKRLASVPV</sequence>
<protein>
    <submittedName>
        <fullName evidence="1">Membrane protein</fullName>
    </submittedName>
</protein>
<organism evidence="1 2">
    <name type="scientific">Streptomyces varsoviensis</name>
    <dbReference type="NCBI Taxonomy" id="67373"/>
    <lineage>
        <taxon>Bacteria</taxon>
        <taxon>Bacillati</taxon>
        <taxon>Actinomycetota</taxon>
        <taxon>Actinomycetes</taxon>
        <taxon>Kitasatosporales</taxon>
        <taxon>Streptomycetaceae</taxon>
        <taxon>Streptomyces</taxon>
    </lineage>
</organism>
<keyword evidence="2" id="KW-1185">Reference proteome</keyword>
<gene>
    <name evidence="1" type="ORF">ADK38_30185</name>
</gene>
<evidence type="ECO:0000313" key="1">
    <source>
        <dbReference type="EMBL" id="KOG86588.1"/>
    </source>
</evidence>
<evidence type="ECO:0000313" key="2">
    <source>
        <dbReference type="Proteomes" id="UP000037020"/>
    </source>
</evidence>
<dbReference type="Proteomes" id="UP000037020">
    <property type="component" value="Unassembled WGS sequence"/>
</dbReference>
<accession>A0ABR5IZJ6</accession>
<proteinExistence type="predicted"/>
<feature type="non-terminal residue" evidence="1">
    <location>
        <position position="1"/>
    </location>
</feature>
<comment type="caution">
    <text evidence="1">The sequence shown here is derived from an EMBL/GenBank/DDBJ whole genome shotgun (WGS) entry which is preliminary data.</text>
</comment>
<dbReference type="EMBL" id="LGUT01002737">
    <property type="protein sequence ID" value="KOG86588.1"/>
    <property type="molecule type" value="Genomic_DNA"/>
</dbReference>
<reference evidence="1 2" key="1">
    <citation type="submission" date="2015-07" db="EMBL/GenBank/DDBJ databases">
        <authorList>
            <person name="Ju K.-S."/>
            <person name="Doroghazi J.R."/>
            <person name="Metcalf W.W."/>
        </authorList>
    </citation>
    <scope>NUCLEOTIDE SEQUENCE [LARGE SCALE GENOMIC DNA]</scope>
    <source>
        <strain evidence="1 2">NRRL B-3589</strain>
    </source>
</reference>